<dbReference type="Proteomes" id="UP001211907">
    <property type="component" value="Unassembled WGS sequence"/>
</dbReference>
<evidence type="ECO:0000313" key="1">
    <source>
        <dbReference type="EMBL" id="KAJ3116406.1"/>
    </source>
</evidence>
<dbReference type="Pfam" id="PF05705">
    <property type="entry name" value="DUF829"/>
    <property type="match status" value="1"/>
</dbReference>
<proteinExistence type="predicted"/>
<accession>A0AAD5XES2</accession>
<sequence length="117" mass="13807">MSTETKPAVGYEQIGPAFVAKGKANKYVIILGWLDAKFRYLEKYAQQYRERNYTVIVFPSSSADQSVFEHIKVGDALWRDYLGFYSQPRNSHFRYWLRCFRVQTAHLKIGRMKNCVR</sequence>
<name>A0AAD5XES2_9FUNG</name>
<dbReference type="EMBL" id="JADGJH010001231">
    <property type="protein sequence ID" value="KAJ3116406.1"/>
    <property type="molecule type" value="Genomic_DNA"/>
</dbReference>
<gene>
    <name evidence="1" type="ORF">HK100_001082</name>
</gene>
<reference evidence="1" key="1">
    <citation type="submission" date="2020-05" db="EMBL/GenBank/DDBJ databases">
        <title>Phylogenomic resolution of chytrid fungi.</title>
        <authorList>
            <person name="Stajich J.E."/>
            <person name="Amses K."/>
            <person name="Simmons R."/>
            <person name="Seto K."/>
            <person name="Myers J."/>
            <person name="Bonds A."/>
            <person name="Quandt C.A."/>
            <person name="Barry K."/>
            <person name="Liu P."/>
            <person name="Grigoriev I."/>
            <person name="Longcore J.E."/>
            <person name="James T.Y."/>
        </authorList>
    </citation>
    <scope>NUCLEOTIDE SEQUENCE</scope>
    <source>
        <strain evidence="1">JEL0513</strain>
    </source>
</reference>
<dbReference type="InterPro" id="IPR008547">
    <property type="entry name" value="DUF829_TMEM53"/>
</dbReference>
<keyword evidence="2" id="KW-1185">Reference proteome</keyword>
<organism evidence="1 2">
    <name type="scientific">Physocladia obscura</name>
    <dbReference type="NCBI Taxonomy" id="109957"/>
    <lineage>
        <taxon>Eukaryota</taxon>
        <taxon>Fungi</taxon>
        <taxon>Fungi incertae sedis</taxon>
        <taxon>Chytridiomycota</taxon>
        <taxon>Chytridiomycota incertae sedis</taxon>
        <taxon>Chytridiomycetes</taxon>
        <taxon>Chytridiales</taxon>
        <taxon>Chytriomycetaceae</taxon>
        <taxon>Physocladia</taxon>
    </lineage>
</organism>
<comment type="caution">
    <text evidence="1">The sequence shown here is derived from an EMBL/GenBank/DDBJ whole genome shotgun (WGS) entry which is preliminary data.</text>
</comment>
<evidence type="ECO:0000313" key="2">
    <source>
        <dbReference type="Proteomes" id="UP001211907"/>
    </source>
</evidence>
<dbReference type="AlphaFoldDB" id="A0AAD5XES2"/>
<protein>
    <submittedName>
        <fullName evidence="1">Uncharacterized protein</fullName>
    </submittedName>
</protein>